<proteinExistence type="predicted"/>
<evidence type="ECO:0000313" key="7">
    <source>
        <dbReference type="Proteomes" id="UP000280417"/>
    </source>
</evidence>
<feature type="short sequence motif" description="DGA/G" evidence="4">
    <location>
        <begin position="202"/>
        <end position="204"/>
    </location>
</feature>
<dbReference type="InterPro" id="IPR002641">
    <property type="entry name" value="PNPLA_dom"/>
</dbReference>
<gene>
    <name evidence="6" type="ORF">DRJ04_04670</name>
</gene>
<evidence type="ECO:0000256" key="4">
    <source>
        <dbReference type="PROSITE-ProRule" id="PRU01161"/>
    </source>
</evidence>
<dbReference type="PANTHER" id="PTHR14226:SF25">
    <property type="entry name" value="PHOSPHOESTERASE"/>
    <property type="match status" value="1"/>
</dbReference>
<protein>
    <recommendedName>
        <fullName evidence="5">PNPLA domain-containing protein</fullName>
    </recommendedName>
</protein>
<evidence type="ECO:0000256" key="2">
    <source>
        <dbReference type="ARBA" id="ARBA00022963"/>
    </source>
</evidence>
<dbReference type="CDD" id="cd07208">
    <property type="entry name" value="Pat_hypo_Ecoli_yjju_like"/>
    <property type="match status" value="1"/>
</dbReference>
<keyword evidence="2 4" id="KW-0442">Lipid degradation</keyword>
<keyword evidence="1 4" id="KW-0378">Hydrolase</keyword>
<dbReference type="SUPFAM" id="SSF52151">
    <property type="entry name" value="FabD/lysophospholipase-like"/>
    <property type="match status" value="1"/>
</dbReference>
<comment type="caution">
    <text evidence="6">The sequence shown here is derived from an EMBL/GenBank/DDBJ whole genome shotgun (WGS) entry which is preliminary data.</text>
</comment>
<feature type="active site" description="Proton acceptor" evidence="4">
    <location>
        <position position="202"/>
    </location>
</feature>
<dbReference type="GO" id="GO:0016042">
    <property type="term" value="P:lipid catabolic process"/>
    <property type="evidence" value="ECO:0007669"/>
    <property type="project" value="UniProtKB-UniRule"/>
</dbReference>
<dbReference type="InterPro" id="IPR037483">
    <property type="entry name" value="YjjU-like"/>
</dbReference>
<dbReference type="Proteomes" id="UP000280417">
    <property type="component" value="Unassembled WGS sequence"/>
</dbReference>
<dbReference type="Pfam" id="PF01734">
    <property type="entry name" value="Patatin"/>
    <property type="match status" value="1"/>
</dbReference>
<dbReference type="GO" id="GO:0016787">
    <property type="term" value="F:hydrolase activity"/>
    <property type="evidence" value="ECO:0007669"/>
    <property type="project" value="UniProtKB-UniRule"/>
</dbReference>
<name>A0A662DEH5_UNCAE</name>
<dbReference type="InterPro" id="IPR050301">
    <property type="entry name" value="NTE"/>
</dbReference>
<dbReference type="InterPro" id="IPR016035">
    <property type="entry name" value="Acyl_Trfase/lysoPLipase"/>
</dbReference>
<dbReference type="AlphaFoldDB" id="A0A662DEH5"/>
<dbReference type="PANTHER" id="PTHR14226">
    <property type="entry name" value="NEUROPATHY TARGET ESTERASE/SWISS CHEESE D.MELANOGASTER"/>
    <property type="match status" value="1"/>
</dbReference>
<evidence type="ECO:0000256" key="3">
    <source>
        <dbReference type="ARBA" id="ARBA00023098"/>
    </source>
</evidence>
<sequence length="339" mass="38054">MGELNSSDIKQVLSSGDYGGVNPLQALENIKRRCQEKKERRNSNLKTALILQGGGMRGVFGAGVCCALEELGYTEGFDEIYGVSAGALNGAYFLSGQAAYGTTIYYQDINNRGFIDFFRFRKIVDIDFLMNIIVKVKPLNFKKLLDSSTTLNIGLTCVSTGKAVMFKNKQRDVDILALLKATAAMPFVYDIPVNIQGTWYLDGGISCPIPVKEAIEAGCTDILVVLTRPKNYKPGSFEKIFDRFLIEPGIKKYGENFCRVYKNRYKLYEERLRIVKGEQKHKNVNILAIFPAESIKVKRMTKRESVLKNTAIEGATKTLRLFGIPDPFPVEVLKFLSYR</sequence>
<keyword evidence="3 4" id="KW-0443">Lipid metabolism</keyword>
<reference evidence="6 7" key="1">
    <citation type="submission" date="2018-06" db="EMBL/GenBank/DDBJ databases">
        <title>Extensive metabolic versatility and redundancy in microbially diverse, dynamic hydrothermal sediments.</title>
        <authorList>
            <person name="Dombrowski N."/>
            <person name="Teske A."/>
            <person name="Baker B.J."/>
        </authorList>
    </citation>
    <scope>NUCLEOTIDE SEQUENCE [LARGE SCALE GENOMIC DNA]</scope>
    <source>
        <strain evidence="6">B3_G15</strain>
    </source>
</reference>
<organism evidence="6 7">
    <name type="scientific">Aerophobetes bacterium</name>
    <dbReference type="NCBI Taxonomy" id="2030807"/>
    <lineage>
        <taxon>Bacteria</taxon>
        <taxon>Candidatus Aerophobota</taxon>
    </lineage>
</organism>
<feature type="domain" description="PNPLA" evidence="5">
    <location>
        <begin position="49"/>
        <end position="215"/>
    </location>
</feature>
<feature type="short sequence motif" description="GXGXXG" evidence="4">
    <location>
        <begin position="53"/>
        <end position="58"/>
    </location>
</feature>
<feature type="short sequence motif" description="GXSXG" evidence="4">
    <location>
        <begin position="82"/>
        <end position="86"/>
    </location>
</feature>
<evidence type="ECO:0000256" key="1">
    <source>
        <dbReference type="ARBA" id="ARBA00022801"/>
    </source>
</evidence>
<evidence type="ECO:0000259" key="5">
    <source>
        <dbReference type="PROSITE" id="PS51635"/>
    </source>
</evidence>
<dbReference type="Gene3D" id="3.40.1090.10">
    <property type="entry name" value="Cytosolic phospholipase A2 catalytic domain"/>
    <property type="match status" value="1"/>
</dbReference>
<dbReference type="EMBL" id="QMQA01000107">
    <property type="protein sequence ID" value="RLE13258.1"/>
    <property type="molecule type" value="Genomic_DNA"/>
</dbReference>
<accession>A0A662DEH5</accession>
<dbReference type="PROSITE" id="PS51635">
    <property type="entry name" value="PNPLA"/>
    <property type="match status" value="1"/>
</dbReference>
<evidence type="ECO:0000313" key="6">
    <source>
        <dbReference type="EMBL" id="RLE13258.1"/>
    </source>
</evidence>
<feature type="active site" description="Nucleophile" evidence="4">
    <location>
        <position position="84"/>
    </location>
</feature>